<dbReference type="GO" id="GO:0043171">
    <property type="term" value="P:peptide catabolic process"/>
    <property type="evidence" value="ECO:0007669"/>
    <property type="project" value="TreeGrafter"/>
</dbReference>
<dbReference type="GO" id="GO:0005737">
    <property type="term" value="C:cytoplasm"/>
    <property type="evidence" value="ECO:0007669"/>
    <property type="project" value="TreeGrafter"/>
</dbReference>
<evidence type="ECO:0000256" key="10">
    <source>
        <dbReference type="PIRSR" id="PIRSR634016-4"/>
    </source>
</evidence>
<gene>
    <name evidence="15" type="primary">APE2_2</name>
    <name evidence="15" type="ORF">HK100_004982</name>
</gene>
<dbReference type="Proteomes" id="UP001211907">
    <property type="component" value="Unassembled WGS sequence"/>
</dbReference>
<dbReference type="Pfam" id="PF17900">
    <property type="entry name" value="Peptidase_M1_N"/>
    <property type="match status" value="2"/>
</dbReference>
<dbReference type="InterPro" id="IPR042097">
    <property type="entry name" value="Aminopeptidase_N-like_N_sf"/>
</dbReference>
<dbReference type="PANTHER" id="PTHR11533:SF174">
    <property type="entry name" value="PUROMYCIN-SENSITIVE AMINOPEPTIDASE-RELATED"/>
    <property type="match status" value="1"/>
</dbReference>
<dbReference type="PRINTS" id="PR00756">
    <property type="entry name" value="ALADIPTASE"/>
</dbReference>
<dbReference type="Pfam" id="PF11838">
    <property type="entry name" value="ERAP1_C"/>
    <property type="match status" value="1"/>
</dbReference>
<dbReference type="Gene3D" id="1.10.390.10">
    <property type="entry name" value="Neutral Protease Domain 2"/>
    <property type="match status" value="1"/>
</dbReference>
<dbReference type="SUPFAM" id="SSF55486">
    <property type="entry name" value="Metalloproteases ('zincins'), catalytic domain"/>
    <property type="match status" value="1"/>
</dbReference>
<dbReference type="EC" id="3.4.11.-" evidence="11"/>
<protein>
    <recommendedName>
        <fullName evidence="11">Aminopeptidase</fullName>
        <ecNumber evidence="11">3.4.11.-</ecNumber>
    </recommendedName>
</protein>
<dbReference type="GO" id="GO:0016020">
    <property type="term" value="C:membrane"/>
    <property type="evidence" value="ECO:0007669"/>
    <property type="project" value="TreeGrafter"/>
</dbReference>
<dbReference type="GO" id="GO:0005615">
    <property type="term" value="C:extracellular space"/>
    <property type="evidence" value="ECO:0007669"/>
    <property type="project" value="TreeGrafter"/>
</dbReference>
<dbReference type="Gene3D" id="1.25.50.20">
    <property type="match status" value="1"/>
</dbReference>
<evidence type="ECO:0000259" key="13">
    <source>
        <dbReference type="Pfam" id="PF11838"/>
    </source>
</evidence>
<dbReference type="InterPro" id="IPR024571">
    <property type="entry name" value="ERAP1-like_C_dom"/>
</dbReference>
<evidence type="ECO:0000256" key="1">
    <source>
        <dbReference type="ARBA" id="ARBA00010136"/>
    </source>
</evidence>
<dbReference type="InterPro" id="IPR014782">
    <property type="entry name" value="Peptidase_M1_dom"/>
</dbReference>
<dbReference type="AlphaFoldDB" id="A0AAD5ST57"/>
<dbReference type="Pfam" id="PF01433">
    <property type="entry name" value="Peptidase_M1"/>
    <property type="match status" value="1"/>
</dbReference>
<feature type="binding site" evidence="9">
    <location>
        <position position="377"/>
    </location>
    <ligand>
        <name>Zn(2+)</name>
        <dbReference type="ChEBI" id="CHEBI:29105"/>
        <note>catalytic</note>
    </ligand>
</feature>
<keyword evidence="4 9" id="KW-0479">Metal-binding</keyword>
<evidence type="ECO:0000313" key="15">
    <source>
        <dbReference type="EMBL" id="KAJ3098970.1"/>
    </source>
</evidence>
<evidence type="ECO:0000256" key="3">
    <source>
        <dbReference type="ARBA" id="ARBA00022670"/>
    </source>
</evidence>
<dbReference type="SUPFAM" id="SSF63737">
    <property type="entry name" value="Leukotriene A4 hydrolase N-terminal domain"/>
    <property type="match status" value="1"/>
</dbReference>
<name>A0AAD5ST57_9FUNG</name>
<feature type="site" description="Transition state stabilizer" evidence="10">
    <location>
        <position position="440"/>
    </location>
</feature>
<proteinExistence type="inferred from homology"/>
<organism evidence="15 16">
    <name type="scientific">Physocladia obscura</name>
    <dbReference type="NCBI Taxonomy" id="109957"/>
    <lineage>
        <taxon>Eukaryota</taxon>
        <taxon>Fungi</taxon>
        <taxon>Fungi incertae sedis</taxon>
        <taxon>Chytridiomycota</taxon>
        <taxon>Chytridiomycota incertae sedis</taxon>
        <taxon>Chytridiomycetes</taxon>
        <taxon>Chytridiales</taxon>
        <taxon>Chytriomycetaceae</taxon>
        <taxon>Physocladia</taxon>
    </lineage>
</organism>
<dbReference type="InterPro" id="IPR001930">
    <property type="entry name" value="Peptidase_M1"/>
</dbReference>
<dbReference type="CDD" id="cd09601">
    <property type="entry name" value="M1_APN-Q_like"/>
    <property type="match status" value="1"/>
</dbReference>
<keyword evidence="6 9" id="KW-0862">Zinc</keyword>
<keyword evidence="5 11" id="KW-0378">Hydrolase</keyword>
<evidence type="ECO:0000256" key="2">
    <source>
        <dbReference type="ARBA" id="ARBA00022438"/>
    </source>
</evidence>
<dbReference type="GO" id="GO:0006508">
    <property type="term" value="P:proteolysis"/>
    <property type="evidence" value="ECO:0007669"/>
    <property type="project" value="UniProtKB-KW"/>
</dbReference>
<accession>A0AAD5ST57</accession>
<comment type="caution">
    <text evidence="15">The sequence shown here is derived from an EMBL/GenBank/DDBJ whole genome shotgun (WGS) entry which is preliminary data.</text>
</comment>
<feature type="domain" description="ERAP1-like C-terminal" evidence="13">
    <location>
        <begin position="582"/>
        <end position="922"/>
    </location>
</feature>
<feature type="active site" description="Proton acceptor" evidence="8">
    <location>
        <position position="365"/>
    </location>
</feature>
<feature type="domain" description="Peptidase M1 membrane alanine aminopeptidase" evidence="12">
    <location>
        <begin position="292"/>
        <end position="499"/>
    </location>
</feature>
<dbReference type="InterPro" id="IPR027268">
    <property type="entry name" value="Peptidase_M4/M1_CTD_sf"/>
</dbReference>
<comment type="cofactor">
    <cofactor evidence="9 11">
        <name>Zn(2+)</name>
        <dbReference type="ChEBI" id="CHEBI:29105"/>
    </cofactor>
    <text evidence="9 11">Binds 1 zinc ion per subunit.</text>
</comment>
<keyword evidence="2 11" id="KW-0031">Aminopeptidase</keyword>
<dbReference type="GO" id="GO:0008270">
    <property type="term" value="F:zinc ion binding"/>
    <property type="evidence" value="ECO:0007669"/>
    <property type="project" value="UniProtKB-UniRule"/>
</dbReference>
<dbReference type="GO" id="GO:0070006">
    <property type="term" value="F:metalloaminopeptidase activity"/>
    <property type="evidence" value="ECO:0007669"/>
    <property type="project" value="TreeGrafter"/>
</dbReference>
<comment type="similarity">
    <text evidence="1 11">Belongs to the peptidase M1 family.</text>
</comment>
<dbReference type="EMBL" id="JADGJH010002378">
    <property type="protein sequence ID" value="KAJ3098970.1"/>
    <property type="molecule type" value="Genomic_DNA"/>
</dbReference>
<evidence type="ECO:0000256" key="7">
    <source>
        <dbReference type="ARBA" id="ARBA00023049"/>
    </source>
</evidence>
<feature type="domain" description="Aminopeptidase N-like N-terminal" evidence="14">
    <location>
        <begin position="147"/>
        <end position="255"/>
    </location>
</feature>
<feature type="binding site" evidence="9">
    <location>
        <position position="364"/>
    </location>
    <ligand>
        <name>Zn(2+)</name>
        <dbReference type="ChEBI" id="CHEBI:29105"/>
        <note>catalytic</note>
    </ligand>
</feature>
<dbReference type="InterPro" id="IPR050344">
    <property type="entry name" value="Peptidase_M1_aminopeptidases"/>
</dbReference>
<evidence type="ECO:0000256" key="5">
    <source>
        <dbReference type="ARBA" id="ARBA00022801"/>
    </source>
</evidence>
<evidence type="ECO:0000259" key="12">
    <source>
        <dbReference type="Pfam" id="PF01433"/>
    </source>
</evidence>
<feature type="domain" description="Aminopeptidase N-like N-terminal" evidence="14">
    <location>
        <begin position="31"/>
        <end position="110"/>
    </location>
</feature>
<evidence type="ECO:0000256" key="9">
    <source>
        <dbReference type="PIRSR" id="PIRSR634016-3"/>
    </source>
</evidence>
<dbReference type="InterPro" id="IPR034016">
    <property type="entry name" value="M1_APN-typ"/>
</dbReference>
<dbReference type="Gene3D" id="2.60.40.1730">
    <property type="entry name" value="tricorn interacting facor f3 domain"/>
    <property type="match status" value="1"/>
</dbReference>
<keyword evidence="7 11" id="KW-0482">Metalloprotease</keyword>
<dbReference type="GO" id="GO:0042277">
    <property type="term" value="F:peptide binding"/>
    <property type="evidence" value="ECO:0007669"/>
    <property type="project" value="TreeGrafter"/>
</dbReference>
<evidence type="ECO:0000256" key="8">
    <source>
        <dbReference type="PIRSR" id="PIRSR634016-1"/>
    </source>
</evidence>
<keyword evidence="16" id="KW-1185">Reference proteome</keyword>
<dbReference type="PANTHER" id="PTHR11533">
    <property type="entry name" value="PROTEASE M1 ZINC METALLOPROTEASE"/>
    <property type="match status" value="1"/>
</dbReference>
<sequence length="941" mass="103662">MCKCQIAEESAVLGGTTAQTQRELLPGNLIPRNYVVRIVPDLDTFTFTGTVAISVDVAQETDTVVLNAKALEVQKAWITSSAAPKSLRRQEAIDISYDTDKETVTFRFAESIPVGPFFLLSVELLSFIEIVSLKTLDLLSIFFLKTGASAVVNVEFTGIHNEQMAGFYKSSYIDDAGVKKFMVATQFESTDARQAFPSYDEPGLKATFECSLVVDEHLTALSNMNESDVTYFVNAAGKKVKEVKFSRTPLMSTYLIAFVVGELESIETVAVPKLPVGAAPITIRGLSVQGKFALDTAKRAHEFYSEYFNEAFPLPKSDLVAIPDFNAGAMENWGLVTYRTVLLLLDEEKATANIKKQIAYVIGHELGKKWNDLWLNEGFATFVGWLATNELFPEWHVWTSFVGGEMGHALSLDSLRSSHPIDVDVKNAKEVPEIFDAISYSKGATVIRMLNDFLGQEVFMNGVRSYLQEFKFKNTITSDLWKHLSLSSGTDVATLAHNWTKETGFPLVTVESQVYDDESKTLTVSVSQKRFLASGDLTAEEDNVIWWVPVTVLSHLETSRHVLSEKHGSFTFAYDASESGFWKLNSGASGMFRVKYQDEQIATIKKTLLSNSNAFTTEDKILFLSDALKLATAGYGSVSALLEIIDALANDSEYNIQSEIGSTLATLRSYSYKETDAIQEGIKALGRKVFGPKVVELGYDFGKNDDYFTNLKRGLAVSNSVQNGDVAVIAELTERFHKYVAGDDNALHPELRGAAFRTVLSNVTEETADAVFDAVYAIYKNPTIQQSERNSALGSLGSINSAKHVDRILNVLLFDDEEIKLQDIFTPLGSIASANPNAQVIRPLLIEYLFTNFDKFVERVKDGRSIGGVFSICVGASIGEDVIAAVEAWVAGEGIDEAAQAKRTKDLEGAKRAVVQALESVKTKTSFMNRERDALAAYFSL</sequence>
<dbReference type="Gene3D" id="2.60.40.1910">
    <property type="match status" value="1"/>
</dbReference>
<evidence type="ECO:0000313" key="16">
    <source>
        <dbReference type="Proteomes" id="UP001211907"/>
    </source>
</evidence>
<evidence type="ECO:0000256" key="11">
    <source>
        <dbReference type="RuleBase" id="RU364040"/>
    </source>
</evidence>
<dbReference type="FunFam" id="1.10.390.10:FF:000006">
    <property type="entry name" value="Puromycin-sensitive aminopeptidase"/>
    <property type="match status" value="1"/>
</dbReference>
<evidence type="ECO:0000256" key="4">
    <source>
        <dbReference type="ARBA" id="ARBA00022723"/>
    </source>
</evidence>
<evidence type="ECO:0000256" key="6">
    <source>
        <dbReference type="ARBA" id="ARBA00022833"/>
    </source>
</evidence>
<reference evidence="15" key="1">
    <citation type="submission" date="2020-05" db="EMBL/GenBank/DDBJ databases">
        <title>Phylogenomic resolution of chytrid fungi.</title>
        <authorList>
            <person name="Stajich J.E."/>
            <person name="Amses K."/>
            <person name="Simmons R."/>
            <person name="Seto K."/>
            <person name="Myers J."/>
            <person name="Bonds A."/>
            <person name="Quandt C.A."/>
            <person name="Barry K."/>
            <person name="Liu P."/>
            <person name="Grigoriev I."/>
            <person name="Longcore J.E."/>
            <person name="James T.Y."/>
        </authorList>
    </citation>
    <scope>NUCLEOTIDE SEQUENCE</scope>
    <source>
        <strain evidence="15">JEL0513</strain>
    </source>
</reference>
<keyword evidence="3 11" id="KW-0645">Protease</keyword>
<evidence type="ECO:0000259" key="14">
    <source>
        <dbReference type="Pfam" id="PF17900"/>
    </source>
</evidence>
<dbReference type="InterPro" id="IPR045357">
    <property type="entry name" value="Aminopeptidase_N-like_N"/>
</dbReference>